<evidence type="ECO:0000256" key="2">
    <source>
        <dbReference type="ARBA" id="ARBA00022649"/>
    </source>
</evidence>
<dbReference type="EMBL" id="FUKJ01000068">
    <property type="protein sequence ID" value="SJM90362.1"/>
    <property type="molecule type" value="Genomic_DNA"/>
</dbReference>
<evidence type="ECO:0000313" key="3">
    <source>
        <dbReference type="EMBL" id="SJM90362.1"/>
    </source>
</evidence>
<keyword evidence="2" id="KW-1277">Toxin-antitoxin system</keyword>
<gene>
    <name evidence="3" type="ORF">CRENPOLYSF2_160030</name>
</gene>
<dbReference type="Pfam" id="PF05016">
    <property type="entry name" value="ParE_toxin"/>
    <property type="match status" value="1"/>
</dbReference>
<comment type="similarity">
    <text evidence="1">Belongs to the RelE toxin family.</text>
</comment>
<dbReference type="NCBIfam" id="TIGR02385">
    <property type="entry name" value="RelE_StbE"/>
    <property type="match status" value="1"/>
</dbReference>
<dbReference type="PANTHER" id="PTHR35601">
    <property type="entry name" value="TOXIN RELE"/>
    <property type="match status" value="1"/>
</dbReference>
<dbReference type="SUPFAM" id="SSF143011">
    <property type="entry name" value="RelE-like"/>
    <property type="match status" value="1"/>
</dbReference>
<evidence type="ECO:0000256" key="1">
    <source>
        <dbReference type="ARBA" id="ARBA00006226"/>
    </source>
</evidence>
<dbReference type="OrthoDB" id="5570653at2"/>
<dbReference type="PANTHER" id="PTHR35601:SF1">
    <property type="entry name" value="TOXIN RELE"/>
    <property type="match status" value="1"/>
</dbReference>
<proteinExistence type="inferred from homology"/>
<evidence type="ECO:0000313" key="4">
    <source>
        <dbReference type="Proteomes" id="UP000195442"/>
    </source>
</evidence>
<dbReference type="InterPro" id="IPR035093">
    <property type="entry name" value="RelE/ParE_toxin_dom_sf"/>
</dbReference>
<organism evidence="3 4">
    <name type="scientific">Crenothrix polyspora</name>
    <dbReference type="NCBI Taxonomy" id="360316"/>
    <lineage>
        <taxon>Bacteria</taxon>
        <taxon>Pseudomonadati</taxon>
        <taxon>Pseudomonadota</taxon>
        <taxon>Gammaproteobacteria</taxon>
        <taxon>Methylococcales</taxon>
        <taxon>Crenotrichaceae</taxon>
        <taxon>Crenothrix</taxon>
    </lineage>
</organism>
<dbReference type="InterPro" id="IPR007712">
    <property type="entry name" value="RelE/ParE_toxin"/>
</dbReference>
<dbReference type="Proteomes" id="UP000195442">
    <property type="component" value="Unassembled WGS sequence"/>
</dbReference>
<protein>
    <submittedName>
        <fullName evidence="3">Addiction module toxin, RelE/StbE family</fullName>
    </submittedName>
</protein>
<sequence length="87" mass="10110">MMWTIKLNSLSAKELNKLDKPIKQRIEAFIDDLSTLDNPRQTGKALQGDLKGLWRYRVGDYRLIAQIKDGELIILVVELGHRKDIYK</sequence>
<reference evidence="4" key="1">
    <citation type="submission" date="2017-02" db="EMBL/GenBank/DDBJ databases">
        <authorList>
            <person name="Daims H."/>
        </authorList>
    </citation>
    <scope>NUCLEOTIDE SEQUENCE [LARGE SCALE GENOMIC DNA]</scope>
</reference>
<dbReference type="AlphaFoldDB" id="A0A1R4H288"/>
<keyword evidence="4" id="KW-1185">Reference proteome</keyword>
<name>A0A1R4H288_9GAMM</name>
<accession>A0A1R4H288</accession>
<dbReference type="Gene3D" id="3.30.2310.20">
    <property type="entry name" value="RelE-like"/>
    <property type="match status" value="1"/>
</dbReference>
<dbReference type="RefSeq" id="WP_087146060.1">
    <property type="nucleotide sequence ID" value="NZ_FUKJ01000068.1"/>
</dbReference>